<feature type="domain" description="Peptidoglycan binding-like" evidence="1">
    <location>
        <begin position="127"/>
        <end position="164"/>
    </location>
</feature>
<keyword evidence="3" id="KW-1185">Reference proteome</keyword>
<dbReference type="InterPro" id="IPR036365">
    <property type="entry name" value="PGBD-like_sf"/>
</dbReference>
<reference evidence="2" key="1">
    <citation type="submission" date="2021-03" db="EMBL/GenBank/DDBJ databases">
        <title>Streptomyces strains.</title>
        <authorList>
            <person name="Lund M.B."/>
            <person name="Toerring T."/>
        </authorList>
    </citation>
    <scope>NUCLEOTIDE SEQUENCE</scope>
    <source>
        <strain evidence="2">JCM 4242</strain>
    </source>
</reference>
<dbReference type="Gene3D" id="1.10.101.10">
    <property type="entry name" value="PGBD-like superfamily/PGBD"/>
    <property type="match status" value="1"/>
</dbReference>
<dbReference type="AlphaFoldDB" id="A0A939FJU7"/>
<accession>A0A939FJU7</accession>
<dbReference type="SUPFAM" id="SSF47090">
    <property type="entry name" value="PGBD-like"/>
    <property type="match status" value="1"/>
</dbReference>
<comment type="caution">
    <text evidence="2">The sequence shown here is derived from an EMBL/GenBank/DDBJ whole genome shotgun (WGS) entry which is preliminary data.</text>
</comment>
<gene>
    <name evidence="2" type="ORF">J1792_06500</name>
</gene>
<protein>
    <submittedName>
        <fullName evidence="2">Peptidoglycan-binding protein</fullName>
    </submittedName>
</protein>
<sequence>MTGYRTRVSGRAGLTGCRNVPLLSRTSPDRLERASGAFRERANGLTWPHQHLISLSKINFQRGDTHVFKKYAARAGVVLGAVAMAVGATMGSASAAEGVGYIGTDTTSGSGVWCVQHLANDVARKAGRATVDEDGEWGPKTKAQVVWFQDRLGLKKDGIVGPETGDYLLYFGDQYYGGTGGYCNAKMPSDWRLGAMYVHTRLD</sequence>
<dbReference type="Proteomes" id="UP000664781">
    <property type="component" value="Unassembled WGS sequence"/>
</dbReference>
<organism evidence="2 3">
    <name type="scientific">Streptomyces triculaminicus</name>
    <dbReference type="NCBI Taxonomy" id="2816232"/>
    <lineage>
        <taxon>Bacteria</taxon>
        <taxon>Bacillati</taxon>
        <taxon>Actinomycetota</taxon>
        <taxon>Actinomycetes</taxon>
        <taxon>Kitasatosporales</taxon>
        <taxon>Streptomycetaceae</taxon>
        <taxon>Streptomyces</taxon>
    </lineage>
</organism>
<evidence type="ECO:0000259" key="1">
    <source>
        <dbReference type="Pfam" id="PF01471"/>
    </source>
</evidence>
<proteinExistence type="predicted"/>
<evidence type="ECO:0000313" key="2">
    <source>
        <dbReference type="EMBL" id="MBO0652449.1"/>
    </source>
</evidence>
<dbReference type="EMBL" id="JAFMOF010000001">
    <property type="protein sequence ID" value="MBO0652449.1"/>
    <property type="molecule type" value="Genomic_DNA"/>
</dbReference>
<dbReference type="InterPro" id="IPR036366">
    <property type="entry name" value="PGBDSf"/>
</dbReference>
<dbReference type="Pfam" id="PF01471">
    <property type="entry name" value="PG_binding_1"/>
    <property type="match status" value="1"/>
</dbReference>
<name>A0A939FJU7_9ACTN</name>
<dbReference type="InterPro" id="IPR002477">
    <property type="entry name" value="Peptidoglycan-bd-like"/>
</dbReference>
<evidence type="ECO:0000313" key="3">
    <source>
        <dbReference type="Proteomes" id="UP000664781"/>
    </source>
</evidence>